<dbReference type="InterPro" id="IPR014362">
    <property type="entry name" value="Glu_DH"/>
</dbReference>
<dbReference type="InterPro" id="IPR033922">
    <property type="entry name" value="NAD_bind_Glu_DH"/>
</dbReference>
<dbReference type="EMBL" id="CP036279">
    <property type="protein sequence ID" value="QDU63462.1"/>
    <property type="molecule type" value="Genomic_DNA"/>
</dbReference>
<organism evidence="9 10">
    <name type="scientific">Kolteria novifilia</name>
    <dbReference type="NCBI Taxonomy" id="2527975"/>
    <lineage>
        <taxon>Bacteria</taxon>
        <taxon>Pseudomonadati</taxon>
        <taxon>Planctomycetota</taxon>
        <taxon>Planctomycetia</taxon>
        <taxon>Kolteriales</taxon>
        <taxon>Kolteriaceae</taxon>
        <taxon>Kolteria</taxon>
    </lineage>
</organism>
<feature type="binding site" evidence="5">
    <location>
        <position position="365"/>
    </location>
    <ligand>
        <name>substrate</name>
    </ligand>
</feature>
<comment type="similarity">
    <text evidence="1 3 7">Belongs to the Glu/Leu/Phe/Val dehydrogenases family.</text>
</comment>
<dbReference type="SMART" id="SM00839">
    <property type="entry name" value="ELFV_dehydrog"/>
    <property type="match status" value="1"/>
</dbReference>
<reference evidence="9 10" key="1">
    <citation type="submission" date="2019-02" db="EMBL/GenBank/DDBJ databases">
        <title>Deep-cultivation of Planctomycetes and their phenomic and genomic characterization uncovers novel biology.</title>
        <authorList>
            <person name="Wiegand S."/>
            <person name="Jogler M."/>
            <person name="Boedeker C."/>
            <person name="Pinto D."/>
            <person name="Vollmers J."/>
            <person name="Rivas-Marin E."/>
            <person name="Kohn T."/>
            <person name="Peeters S.H."/>
            <person name="Heuer A."/>
            <person name="Rast P."/>
            <person name="Oberbeckmann S."/>
            <person name="Bunk B."/>
            <person name="Jeske O."/>
            <person name="Meyerdierks A."/>
            <person name="Storesund J.E."/>
            <person name="Kallscheuer N."/>
            <person name="Luecker S."/>
            <person name="Lage O.M."/>
            <person name="Pohl T."/>
            <person name="Merkel B.J."/>
            <person name="Hornburger P."/>
            <person name="Mueller R.-W."/>
            <person name="Bruemmer F."/>
            <person name="Labrenz M."/>
            <person name="Spormann A.M."/>
            <person name="Op den Camp H."/>
            <person name="Overmann J."/>
            <person name="Amann R."/>
            <person name="Jetten M.S.M."/>
            <person name="Mascher T."/>
            <person name="Medema M.H."/>
            <person name="Devos D.P."/>
            <person name="Kaster A.-K."/>
            <person name="Ovreas L."/>
            <person name="Rohde M."/>
            <person name="Galperin M.Y."/>
            <person name="Jogler C."/>
        </authorList>
    </citation>
    <scope>NUCLEOTIDE SEQUENCE [LARGE SCALE GENOMIC DNA]</scope>
    <source>
        <strain evidence="9 10">Pan216</strain>
    </source>
</reference>
<dbReference type="KEGG" id="knv:Pan216_43420"/>
<dbReference type="Pfam" id="PF02812">
    <property type="entry name" value="ELFV_dehydrog_N"/>
    <property type="match status" value="1"/>
</dbReference>
<evidence type="ECO:0000256" key="3">
    <source>
        <dbReference type="PIRNR" id="PIRNR000185"/>
    </source>
</evidence>
<dbReference type="PANTHER" id="PTHR11606">
    <property type="entry name" value="GLUTAMATE DEHYDROGENASE"/>
    <property type="match status" value="1"/>
</dbReference>
<dbReference type="PROSITE" id="PS00074">
    <property type="entry name" value="GLFV_DEHYDROGENASE"/>
    <property type="match status" value="1"/>
</dbReference>
<protein>
    <recommendedName>
        <fullName evidence="3">Glutamate dehydrogenase</fullName>
    </recommendedName>
</protein>
<dbReference type="PIRSF" id="PIRSF000185">
    <property type="entry name" value="Glu_DH"/>
    <property type="match status" value="1"/>
</dbReference>
<dbReference type="SUPFAM" id="SSF51735">
    <property type="entry name" value="NAD(P)-binding Rossmann-fold domains"/>
    <property type="match status" value="1"/>
</dbReference>
<dbReference type="PANTHER" id="PTHR11606:SF13">
    <property type="entry name" value="GLUTAMATE DEHYDROGENASE 1, MITOCHONDRIAL"/>
    <property type="match status" value="1"/>
</dbReference>
<evidence type="ECO:0000313" key="10">
    <source>
        <dbReference type="Proteomes" id="UP000317093"/>
    </source>
</evidence>
<evidence type="ECO:0000259" key="8">
    <source>
        <dbReference type="SMART" id="SM00839"/>
    </source>
</evidence>
<dbReference type="Gene3D" id="3.40.50.10860">
    <property type="entry name" value="Leucine Dehydrogenase, chain A, domain 1"/>
    <property type="match status" value="1"/>
</dbReference>
<dbReference type="Proteomes" id="UP000317093">
    <property type="component" value="Chromosome"/>
</dbReference>
<dbReference type="InterPro" id="IPR046346">
    <property type="entry name" value="Aminoacid_DH-like_N_sf"/>
</dbReference>
<dbReference type="GO" id="GO:0006538">
    <property type="term" value="P:L-glutamate catabolic process"/>
    <property type="evidence" value="ECO:0007669"/>
    <property type="project" value="TreeGrafter"/>
</dbReference>
<evidence type="ECO:0000256" key="1">
    <source>
        <dbReference type="ARBA" id="ARBA00006382"/>
    </source>
</evidence>
<evidence type="ECO:0000256" key="6">
    <source>
        <dbReference type="PIRSR" id="PIRSR000185-3"/>
    </source>
</evidence>
<evidence type="ECO:0000256" key="2">
    <source>
        <dbReference type="ARBA" id="ARBA00023002"/>
    </source>
</evidence>
<feature type="site" description="Important for catalysis" evidence="6">
    <location>
        <position position="159"/>
    </location>
</feature>
<evidence type="ECO:0000256" key="5">
    <source>
        <dbReference type="PIRSR" id="PIRSR000185-2"/>
    </source>
</evidence>
<proteinExistence type="inferred from homology"/>
<gene>
    <name evidence="9" type="primary">gdhA_2</name>
    <name evidence="9" type="ORF">Pan216_43420</name>
</gene>
<evidence type="ECO:0000313" key="9">
    <source>
        <dbReference type="EMBL" id="QDU63462.1"/>
    </source>
</evidence>
<keyword evidence="10" id="KW-1185">Reference proteome</keyword>
<dbReference type="InterPro" id="IPR006096">
    <property type="entry name" value="Glu/Leu/Phe/Val/Trp_DH_C"/>
</dbReference>
<dbReference type="Pfam" id="PF00208">
    <property type="entry name" value="ELFV_dehydrog"/>
    <property type="match status" value="1"/>
</dbReference>
<dbReference type="Gene3D" id="3.40.50.720">
    <property type="entry name" value="NAD(P)-binding Rossmann-like Domain"/>
    <property type="match status" value="1"/>
</dbReference>
<dbReference type="OrthoDB" id="9803297at2"/>
<sequence length="432" mass="47461">MTNAERIFQELDMSPQSDNIYIQTMSEILLAADRVKVPRRLQLILAQPKKEVMVHFPVQMEDGRYELFKGYRVQHNNVVGPYKGGIRYHSEVSLDHIKALAALMTMKCALVRLPFGGAKGGVKITPRKHTRTELMRVTRRFTSELRANIGPDYDIPAPDVGTDAQTMAWMADTYINLKEPAFRLGGSVVTGKPLAFGGSHGRGKATGQGLVFVVAELLPEMGYRLSESSFSLVGYGNVGSWTGRLLAERGATMRAVLDHTGAIGNPEGIDPVALAMHVEETGGVAGFAGTSALSPDEFYQTEVDLFIPAALEQMIDARVARLLKCKVLIEAANAPVTPAADRHLTEQGVEVLPAILCNSGGVTVSYFEWKQNRQAETWELEVVDHQLQKLMVETARRVKQMAEELGCDMRTAAYCSALEYIGSVYSLRGIFP</sequence>
<dbReference type="AlphaFoldDB" id="A0A518B931"/>
<accession>A0A518B931</accession>
<feature type="active site" description="Proton donor" evidence="4">
    <location>
        <position position="119"/>
    </location>
</feature>
<keyword evidence="2 3" id="KW-0560">Oxidoreductase</keyword>
<keyword evidence="5" id="KW-0520">NAD</keyword>
<dbReference type="InterPro" id="IPR036291">
    <property type="entry name" value="NAD(P)-bd_dom_sf"/>
</dbReference>
<feature type="binding site" evidence="5">
    <location>
        <position position="83"/>
    </location>
    <ligand>
        <name>substrate</name>
    </ligand>
</feature>
<dbReference type="SUPFAM" id="SSF53223">
    <property type="entry name" value="Aminoacid dehydrogenase-like, N-terminal domain"/>
    <property type="match status" value="1"/>
</dbReference>
<dbReference type="GO" id="GO:0000166">
    <property type="term" value="F:nucleotide binding"/>
    <property type="evidence" value="ECO:0007669"/>
    <property type="project" value="UniProtKB-KW"/>
</dbReference>
<dbReference type="InterPro" id="IPR006097">
    <property type="entry name" value="Glu/Leu/Phe/Val/Trp_DH_dimer"/>
</dbReference>
<feature type="binding site" evidence="5">
    <location>
        <position position="237"/>
    </location>
    <ligand>
        <name>NAD(+)</name>
        <dbReference type="ChEBI" id="CHEBI:57540"/>
    </ligand>
</feature>
<dbReference type="GO" id="GO:0004352">
    <property type="term" value="F:glutamate dehydrogenase (NAD+) activity"/>
    <property type="evidence" value="ECO:0007669"/>
    <property type="project" value="TreeGrafter"/>
</dbReference>
<dbReference type="PRINTS" id="PR00082">
    <property type="entry name" value="GLFDHDRGNASE"/>
</dbReference>
<dbReference type="CDD" id="cd01076">
    <property type="entry name" value="NAD_bind_1_Glu_DH"/>
    <property type="match status" value="1"/>
</dbReference>
<keyword evidence="5" id="KW-0547">Nucleotide-binding</keyword>
<feature type="binding site" evidence="5">
    <location>
        <position position="107"/>
    </location>
    <ligand>
        <name>substrate</name>
    </ligand>
</feature>
<dbReference type="InterPro" id="IPR033524">
    <property type="entry name" value="Glu/Leu/Phe/Val_DH_AS"/>
</dbReference>
<name>A0A518B931_9BACT</name>
<dbReference type="RefSeq" id="WP_145260961.1">
    <property type="nucleotide sequence ID" value="NZ_CP036279.1"/>
</dbReference>
<dbReference type="InterPro" id="IPR006095">
    <property type="entry name" value="Glu/Leu/Phe/Val/Trp_DH"/>
</dbReference>
<feature type="binding site" evidence="5">
    <location>
        <position position="206"/>
    </location>
    <ligand>
        <name>NAD(+)</name>
        <dbReference type="ChEBI" id="CHEBI:57540"/>
    </ligand>
</feature>
<feature type="domain" description="Glutamate/phenylalanine/leucine/valine/L-tryptophan dehydrogenase C-terminal" evidence="8">
    <location>
        <begin position="199"/>
        <end position="429"/>
    </location>
</feature>
<evidence type="ECO:0000256" key="4">
    <source>
        <dbReference type="PIRSR" id="PIRSR000185-1"/>
    </source>
</evidence>
<evidence type="ECO:0000256" key="7">
    <source>
        <dbReference type="RuleBase" id="RU004417"/>
    </source>
</evidence>